<dbReference type="EMBL" id="JACHGK010000004">
    <property type="protein sequence ID" value="MBB6445120.1"/>
    <property type="molecule type" value="Genomic_DNA"/>
</dbReference>
<dbReference type="RefSeq" id="WP_184524845.1">
    <property type="nucleotide sequence ID" value="NZ_JACHGK010000004.1"/>
</dbReference>
<dbReference type="AlphaFoldDB" id="A0A7X0LV41"/>
<feature type="transmembrane region" description="Helical" evidence="1">
    <location>
        <begin position="15"/>
        <end position="34"/>
    </location>
</feature>
<dbReference type="Pfam" id="PF09997">
    <property type="entry name" value="DUF2238"/>
    <property type="match status" value="1"/>
</dbReference>
<feature type="transmembrane region" description="Helical" evidence="1">
    <location>
        <begin position="128"/>
        <end position="147"/>
    </location>
</feature>
<feature type="transmembrane region" description="Helical" evidence="1">
    <location>
        <begin position="40"/>
        <end position="56"/>
    </location>
</feature>
<feature type="transmembrane region" description="Helical" evidence="1">
    <location>
        <begin position="68"/>
        <end position="89"/>
    </location>
</feature>
<feature type="transmembrane region" description="Helical" evidence="1">
    <location>
        <begin position="95"/>
        <end position="116"/>
    </location>
</feature>
<protein>
    <submittedName>
        <fullName evidence="2">Putative membrane protein SirB2</fullName>
    </submittedName>
</protein>
<keyword evidence="1" id="KW-1133">Transmembrane helix</keyword>
<evidence type="ECO:0000256" key="1">
    <source>
        <dbReference type="SAM" id="Phobius"/>
    </source>
</evidence>
<dbReference type="InterPro" id="IPR014509">
    <property type="entry name" value="YjdF-like"/>
</dbReference>
<evidence type="ECO:0000313" key="2">
    <source>
        <dbReference type="EMBL" id="MBB6445120.1"/>
    </source>
</evidence>
<accession>A0A7X0LV41</accession>
<evidence type="ECO:0000313" key="3">
    <source>
        <dbReference type="Proteomes" id="UP000531594"/>
    </source>
</evidence>
<dbReference type="Proteomes" id="UP000531594">
    <property type="component" value="Unassembled WGS sequence"/>
</dbReference>
<keyword evidence="1" id="KW-0472">Membrane</keyword>
<reference evidence="2 3" key="1">
    <citation type="submission" date="2020-08" db="EMBL/GenBank/DDBJ databases">
        <title>Genomic Encyclopedia of Type Strains, Phase IV (KMG-IV): sequencing the most valuable type-strain genomes for metagenomic binning, comparative biology and taxonomic classification.</title>
        <authorList>
            <person name="Goeker M."/>
        </authorList>
    </citation>
    <scope>NUCLEOTIDE SEQUENCE [LARGE SCALE GENOMIC DNA]</scope>
    <source>
        <strain evidence="2 3">DSM 5391</strain>
    </source>
</reference>
<proteinExistence type="predicted"/>
<keyword evidence="1" id="KW-0812">Transmembrane</keyword>
<comment type="caution">
    <text evidence="2">The sequence shown here is derived from an EMBL/GenBank/DDBJ whole genome shotgun (WGS) entry which is preliminary data.</text>
</comment>
<sequence>MGTTEKRGAVVWERAAFWLVLIFIAAGTGYMFFMDKNTKVFMGFMTLTLMAAISIGQKYMKLPSLFVCILYGFILMAVGFGTFGGMYRIPHFDDALHIFSGIFLGYGSWILLKYLTGKEWSSRLPNSFIVLYIFCFSLAGAGVWELLEFAGDKLFHFTAQGRDPDDTMFDMIDGMIGGAIAAIFISKRKSKQQSSSQ</sequence>
<feature type="transmembrane region" description="Helical" evidence="1">
    <location>
        <begin position="167"/>
        <end position="185"/>
    </location>
</feature>
<name>A0A7X0LV41_9BACI</name>
<keyword evidence="3" id="KW-1185">Reference proteome</keyword>
<organism evidence="2 3">
    <name type="scientific">Bacillus benzoevorans</name>
    <dbReference type="NCBI Taxonomy" id="1456"/>
    <lineage>
        <taxon>Bacteria</taxon>
        <taxon>Bacillati</taxon>
        <taxon>Bacillota</taxon>
        <taxon>Bacilli</taxon>
        <taxon>Bacillales</taxon>
        <taxon>Bacillaceae</taxon>
        <taxon>Bacillus</taxon>
    </lineage>
</organism>
<gene>
    <name evidence="2" type="ORF">HNR53_001730</name>
</gene>